<dbReference type="EMBL" id="JABFAI010000446">
    <property type="protein sequence ID" value="KAF4944307.1"/>
    <property type="molecule type" value="Genomic_DNA"/>
</dbReference>
<evidence type="ECO:0000313" key="2">
    <source>
        <dbReference type="EMBL" id="KAF4944307.1"/>
    </source>
</evidence>
<evidence type="ECO:0000256" key="1">
    <source>
        <dbReference type="SAM" id="MobiDB-lite"/>
    </source>
</evidence>
<name>A0A8H4SRQ0_9HYPO</name>
<reference evidence="2" key="1">
    <citation type="journal article" date="2020" name="BMC Genomics">
        <title>Correction to: Identification and distribution of gene clusters required for synthesis of sphingolipid metabolism inhibitors in diverse species of the filamentous fungus Fusarium.</title>
        <authorList>
            <person name="Kim H.S."/>
            <person name="Lohmar J.M."/>
            <person name="Busman M."/>
            <person name="Brown D.W."/>
            <person name="Naumann T.A."/>
            <person name="Divon H.H."/>
            <person name="Lysoe E."/>
            <person name="Uhlig S."/>
            <person name="Proctor R.H."/>
        </authorList>
    </citation>
    <scope>NUCLEOTIDE SEQUENCE</scope>
    <source>
        <strain evidence="2">NRRL 45417</strain>
    </source>
</reference>
<dbReference type="OrthoDB" id="10353660at2759"/>
<organism evidence="2 3">
    <name type="scientific">Fusarium gaditjirri</name>
    <dbReference type="NCBI Taxonomy" id="282569"/>
    <lineage>
        <taxon>Eukaryota</taxon>
        <taxon>Fungi</taxon>
        <taxon>Dikarya</taxon>
        <taxon>Ascomycota</taxon>
        <taxon>Pezizomycotina</taxon>
        <taxon>Sordariomycetes</taxon>
        <taxon>Hypocreomycetidae</taxon>
        <taxon>Hypocreales</taxon>
        <taxon>Nectriaceae</taxon>
        <taxon>Fusarium</taxon>
        <taxon>Fusarium nisikadoi species complex</taxon>
    </lineage>
</organism>
<protein>
    <submittedName>
        <fullName evidence="2">Uncharacterized protein</fullName>
    </submittedName>
</protein>
<dbReference type="Proteomes" id="UP000604273">
    <property type="component" value="Unassembled WGS sequence"/>
</dbReference>
<comment type="caution">
    <text evidence="2">The sequence shown here is derived from an EMBL/GenBank/DDBJ whole genome shotgun (WGS) entry which is preliminary data.</text>
</comment>
<keyword evidence="3" id="KW-1185">Reference proteome</keyword>
<accession>A0A8H4SRQ0</accession>
<sequence length="182" mass="20161">MNTPMMHSPTFEPPFVIDKIRDKLQVRLRNEHLEGYLLINLPKYDPMEAMKAAMLVIKSIDITSLKKEHGRNSSAWMSLTGNPWCPATTLSGGIHFTLPLAAVRETNNQLSLASPANMRQGNHQINLAAPPSKPLPVGLNGTKRARPEDDDDENPSPKRPNSQGFAGWFPWGSRSPESQIGN</sequence>
<evidence type="ECO:0000313" key="3">
    <source>
        <dbReference type="Proteomes" id="UP000604273"/>
    </source>
</evidence>
<proteinExistence type="predicted"/>
<feature type="region of interest" description="Disordered" evidence="1">
    <location>
        <begin position="124"/>
        <end position="182"/>
    </location>
</feature>
<reference evidence="2" key="2">
    <citation type="submission" date="2020-05" db="EMBL/GenBank/DDBJ databases">
        <authorList>
            <person name="Kim H.-S."/>
            <person name="Proctor R.H."/>
            <person name="Brown D.W."/>
        </authorList>
    </citation>
    <scope>NUCLEOTIDE SEQUENCE</scope>
    <source>
        <strain evidence="2">NRRL 45417</strain>
    </source>
</reference>
<gene>
    <name evidence="2" type="ORF">FGADI_12791</name>
</gene>
<dbReference type="AlphaFoldDB" id="A0A8H4SRQ0"/>